<dbReference type="EMBL" id="MTHB01000256">
    <property type="protein sequence ID" value="OXC73300.1"/>
    <property type="molecule type" value="Genomic_DNA"/>
</dbReference>
<sequence>MNSSQRVGGAQEALLARIRIRGARRPVLSGGRLPVAH</sequence>
<dbReference type="AlphaFoldDB" id="A0A226WR50"/>
<reference evidence="2" key="1">
    <citation type="submission" date="2017-01" db="EMBL/GenBank/DDBJ databases">
        <title>Genome Analysis of Deinococcus marmoris KOPRI26562.</title>
        <authorList>
            <person name="Kim J.H."/>
            <person name="Oh H.-M."/>
        </authorList>
    </citation>
    <scope>NUCLEOTIDE SEQUENCE [LARGE SCALE GENOMIC DNA]</scope>
    <source>
        <strain evidence="2">PAMC 26633</strain>
    </source>
</reference>
<accession>A0A226WR50</accession>
<proteinExistence type="predicted"/>
<evidence type="ECO:0000313" key="1">
    <source>
        <dbReference type="EMBL" id="OXC73300.1"/>
    </source>
</evidence>
<organism evidence="1 2">
    <name type="scientific">Caballeronia sordidicola</name>
    <name type="common">Burkholderia sordidicola</name>
    <dbReference type="NCBI Taxonomy" id="196367"/>
    <lineage>
        <taxon>Bacteria</taxon>
        <taxon>Pseudomonadati</taxon>
        <taxon>Pseudomonadota</taxon>
        <taxon>Betaproteobacteria</taxon>
        <taxon>Burkholderiales</taxon>
        <taxon>Burkholderiaceae</taxon>
        <taxon>Caballeronia</taxon>
    </lineage>
</organism>
<evidence type="ECO:0000313" key="2">
    <source>
        <dbReference type="Proteomes" id="UP000214720"/>
    </source>
</evidence>
<protein>
    <submittedName>
        <fullName evidence="1">Uncharacterized protein</fullName>
    </submittedName>
</protein>
<gene>
    <name evidence="1" type="ORF">BSU04_38805</name>
</gene>
<dbReference type="Proteomes" id="UP000214720">
    <property type="component" value="Unassembled WGS sequence"/>
</dbReference>
<name>A0A226WR50_CABSO</name>
<comment type="caution">
    <text evidence="1">The sequence shown here is derived from an EMBL/GenBank/DDBJ whole genome shotgun (WGS) entry which is preliminary data.</text>
</comment>